<dbReference type="PANTHER" id="PTHR43702">
    <property type="entry name" value="L-FUCOSE-PROTON SYMPORTER"/>
    <property type="match status" value="1"/>
</dbReference>
<keyword evidence="13" id="KW-1185">Reference proteome</keyword>
<keyword evidence="10 11" id="KW-0472">Membrane</keyword>
<evidence type="ECO:0000256" key="2">
    <source>
        <dbReference type="ARBA" id="ARBA00004429"/>
    </source>
</evidence>
<feature type="transmembrane region" description="Helical" evidence="11">
    <location>
        <begin position="89"/>
        <end position="107"/>
    </location>
</feature>
<dbReference type="SUPFAM" id="SSF103473">
    <property type="entry name" value="MFS general substrate transporter"/>
    <property type="match status" value="1"/>
</dbReference>
<feature type="transmembrane region" description="Helical" evidence="11">
    <location>
        <begin position="113"/>
        <end position="138"/>
    </location>
</feature>
<sequence length="424" mass="45024">MAGPIPNSVPQSTGTDSNRRFAFIVMTSLFFIWGFITALNDVLIPHLKAAFDLSYLEAGLVQFCFFGAYFVVSPFAGRLIEKVGFKKGIIIGLIGIAAGCSIFYPAAEMEVYFVFLFALFVLASGITILQVSANPYVVVLGEARTAASRLNLAQAINSLGHTLGPMFGAALIFGGGVAVVTAEAVQLPYLILAGVALATAGIFMFLKLPVITSGDPADESESANDSVWQHKRLVFGAIAIFMYVGAEVSVGSYLVNYFAESHIMSMSNYDASKMISYYWGAALIGRFIGAALTFYIKPNIILAVNSVLAIVFILVSVGSEGPIAMWTILAVGLFNSIMFPTIFSMAITGLGKLTSRGSGLLVQGIVGGALLPLLQGLVADLTSVQMSFLVPAFAYIYISWYALYGSRPDAADLAAANKTGEQTV</sequence>
<dbReference type="InterPro" id="IPR011701">
    <property type="entry name" value="MFS"/>
</dbReference>
<dbReference type="STRING" id="493475.GARC_3391"/>
<dbReference type="AlphaFoldDB" id="K6XI91"/>
<gene>
    <name evidence="12" type="ORF">GARC_3391</name>
</gene>
<feature type="transmembrane region" description="Helical" evidence="11">
    <location>
        <begin position="359"/>
        <end position="378"/>
    </location>
</feature>
<feature type="transmembrane region" description="Helical" evidence="11">
    <location>
        <begin position="187"/>
        <end position="206"/>
    </location>
</feature>
<proteinExistence type="inferred from homology"/>
<feature type="transmembrane region" description="Helical" evidence="11">
    <location>
        <begin position="300"/>
        <end position="317"/>
    </location>
</feature>
<dbReference type="GO" id="GO:0055056">
    <property type="term" value="F:D-glucose transmembrane transporter activity"/>
    <property type="evidence" value="ECO:0007669"/>
    <property type="project" value="InterPro"/>
</dbReference>
<comment type="function">
    <text evidence="1">Intake of glucose and galactose.</text>
</comment>
<evidence type="ECO:0000313" key="13">
    <source>
        <dbReference type="Proteomes" id="UP000006327"/>
    </source>
</evidence>
<dbReference type="RefSeq" id="WP_007622178.1">
    <property type="nucleotide sequence ID" value="NZ_BAEO01000051.1"/>
</dbReference>
<dbReference type="EMBL" id="BAEO01000051">
    <property type="protein sequence ID" value="GAC20349.1"/>
    <property type="molecule type" value="Genomic_DNA"/>
</dbReference>
<feature type="transmembrane region" description="Helical" evidence="11">
    <location>
        <begin position="233"/>
        <end position="255"/>
    </location>
</feature>
<feature type="transmembrane region" description="Helical" evidence="11">
    <location>
        <begin position="275"/>
        <end position="295"/>
    </location>
</feature>
<feature type="transmembrane region" description="Helical" evidence="11">
    <location>
        <begin position="159"/>
        <end position="181"/>
    </location>
</feature>
<dbReference type="InterPro" id="IPR036259">
    <property type="entry name" value="MFS_trans_sf"/>
</dbReference>
<dbReference type="CDD" id="cd17394">
    <property type="entry name" value="MFS_FucP_like"/>
    <property type="match status" value="1"/>
</dbReference>
<feature type="transmembrane region" description="Helical" evidence="11">
    <location>
        <begin position="59"/>
        <end position="77"/>
    </location>
</feature>
<keyword evidence="5" id="KW-1003">Cell membrane</keyword>
<reference evidence="12 13" key="1">
    <citation type="journal article" date="2017" name="Antonie Van Leeuwenhoek">
        <title>Rhizobium rhizosphaerae sp. nov., a novel species isolated from rice rhizosphere.</title>
        <authorList>
            <person name="Zhao J.J."/>
            <person name="Zhang J."/>
            <person name="Zhang R.J."/>
            <person name="Zhang C.W."/>
            <person name="Yin H.Q."/>
            <person name="Zhang X.X."/>
        </authorList>
    </citation>
    <scope>NUCLEOTIDE SEQUENCE [LARGE SCALE GENOMIC DNA]</scope>
    <source>
        <strain evidence="12 13">BSs20135</strain>
    </source>
</reference>
<evidence type="ECO:0000256" key="10">
    <source>
        <dbReference type="ARBA" id="ARBA00023136"/>
    </source>
</evidence>
<keyword evidence="6" id="KW-0997">Cell inner membrane</keyword>
<keyword evidence="9 11" id="KW-1133">Transmembrane helix</keyword>
<evidence type="ECO:0000256" key="4">
    <source>
        <dbReference type="ARBA" id="ARBA00022448"/>
    </source>
</evidence>
<evidence type="ECO:0000256" key="8">
    <source>
        <dbReference type="ARBA" id="ARBA00022692"/>
    </source>
</evidence>
<dbReference type="GO" id="GO:0005354">
    <property type="term" value="F:galactose transmembrane transporter activity"/>
    <property type="evidence" value="ECO:0007669"/>
    <property type="project" value="InterPro"/>
</dbReference>
<dbReference type="eggNOG" id="COG0738">
    <property type="taxonomic scope" value="Bacteria"/>
</dbReference>
<keyword evidence="8 11" id="KW-0812">Transmembrane</keyword>
<comment type="caution">
    <text evidence="12">The sequence shown here is derived from an EMBL/GenBank/DDBJ whole genome shotgun (WGS) entry which is preliminary data.</text>
</comment>
<protein>
    <submittedName>
        <fullName evidence="12">Glucose/galactose transporter family protein</fullName>
    </submittedName>
</protein>
<evidence type="ECO:0000256" key="9">
    <source>
        <dbReference type="ARBA" id="ARBA00022989"/>
    </source>
</evidence>
<organism evidence="12 13">
    <name type="scientific">Paraglaciecola arctica BSs20135</name>
    <dbReference type="NCBI Taxonomy" id="493475"/>
    <lineage>
        <taxon>Bacteria</taxon>
        <taxon>Pseudomonadati</taxon>
        <taxon>Pseudomonadota</taxon>
        <taxon>Gammaproteobacteria</taxon>
        <taxon>Alteromonadales</taxon>
        <taxon>Alteromonadaceae</taxon>
        <taxon>Paraglaciecola</taxon>
    </lineage>
</organism>
<dbReference type="PANTHER" id="PTHR43702:SF3">
    <property type="entry name" value="PROTEIN TSGA"/>
    <property type="match status" value="1"/>
</dbReference>
<evidence type="ECO:0000256" key="5">
    <source>
        <dbReference type="ARBA" id="ARBA00022475"/>
    </source>
</evidence>
<name>K6XI91_9ALTE</name>
<evidence type="ECO:0000256" key="11">
    <source>
        <dbReference type="SAM" id="Phobius"/>
    </source>
</evidence>
<comment type="subcellular location">
    <subcellularLocation>
        <location evidence="2">Cell inner membrane</location>
        <topology evidence="2">Multi-pass membrane protein</topology>
    </subcellularLocation>
</comment>
<feature type="transmembrane region" description="Helical" evidence="11">
    <location>
        <begin position="323"/>
        <end position="347"/>
    </location>
</feature>
<accession>K6XI91</accession>
<dbReference type="Proteomes" id="UP000006327">
    <property type="component" value="Unassembled WGS sequence"/>
</dbReference>
<keyword evidence="4" id="KW-0813">Transport</keyword>
<feature type="transmembrane region" description="Helical" evidence="11">
    <location>
        <begin position="21"/>
        <end position="39"/>
    </location>
</feature>
<dbReference type="NCBIfam" id="TIGR01272">
    <property type="entry name" value="gluP"/>
    <property type="match status" value="1"/>
</dbReference>
<keyword evidence="7" id="KW-0762">Sugar transport</keyword>
<dbReference type="InterPro" id="IPR050375">
    <property type="entry name" value="MFS_TsgA-like"/>
</dbReference>
<evidence type="ECO:0000256" key="3">
    <source>
        <dbReference type="ARBA" id="ARBA00009120"/>
    </source>
</evidence>
<evidence type="ECO:0000256" key="1">
    <source>
        <dbReference type="ARBA" id="ARBA00003321"/>
    </source>
</evidence>
<dbReference type="GO" id="GO:1904659">
    <property type="term" value="P:D-glucose transmembrane transport"/>
    <property type="evidence" value="ECO:0007669"/>
    <property type="project" value="InterPro"/>
</dbReference>
<dbReference type="Pfam" id="PF07690">
    <property type="entry name" value="MFS_1"/>
    <property type="match status" value="1"/>
</dbReference>
<evidence type="ECO:0000256" key="6">
    <source>
        <dbReference type="ARBA" id="ARBA00022519"/>
    </source>
</evidence>
<dbReference type="Gene3D" id="1.20.1250.20">
    <property type="entry name" value="MFS general substrate transporter like domains"/>
    <property type="match status" value="2"/>
</dbReference>
<dbReference type="InterPro" id="IPR005964">
    <property type="entry name" value="Glc/Gal_transptr_bac"/>
</dbReference>
<evidence type="ECO:0000313" key="12">
    <source>
        <dbReference type="EMBL" id="GAC20349.1"/>
    </source>
</evidence>
<comment type="similarity">
    <text evidence="3">Belongs to the major facilitator superfamily. FHS transporter (TC 2.A.1.7) family.</text>
</comment>
<feature type="transmembrane region" description="Helical" evidence="11">
    <location>
        <begin position="384"/>
        <end position="403"/>
    </location>
</feature>
<evidence type="ECO:0000256" key="7">
    <source>
        <dbReference type="ARBA" id="ARBA00022597"/>
    </source>
</evidence>
<dbReference type="OrthoDB" id="9795150at2"/>
<dbReference type="GO" id="GO:0005886">
    <property type="term" value="C:plasma membrane"/>
    <property type="evidence" value="ECO:0007669"/>
    <property type="project" value="UniProtKB-SubCell"/>
</dbReference>